<evidence type="ECO:0000313" key="2">
    <source>
        <dbReference type="Proteomes" id="UP000028002"/>
    </source>
</evidence>
<organism evidence="1 2">
    <name type="scientific">Photorhabdus temperata subsp. temperata Meg1</name>
    <dbReference type="NCBI Taxonomy" id="1393735"/>
    <lineage>
        <taxon>Bacteria</taxon>
        <taxon>Pseudomonadati</taxon>
        <taxon>Pseudomonadota</taxon>
        <taxon>Gammaproteobacteria</taxon>
        <taxon>Enterobacterales</taxon>
        <taxon>Morganellaceae</taxon>
        <taxon>Photorhabdus</taxon>
    </lineage>
</organism>
<name>A0A081S0L0_PHOTE</name>
<dbReference type="AlphaFoldDB" id="A0A081S0L0"/>
<dbReference type="PATRIC" id="fig|1393735.3.peg.860"/>
<protein>
    <submittedName>
        <fullName evidence="1">Growth inhibitor</fullName>
    </submittedName>
</protein>
<dbReference type="GO" id="GO:0003677">
    <property type="term" value="F:DNA binding"/>
    <property type="evidence" value="ECO:0007669"/>
    <property type="project" value="InterPro"/>
</dbReference>
<dbReference type="SUPFAM" id="SSF50118">
    <property type="entry name" value="Cell growth inhibitor/plasmid maintenance toxic component"/>
    <property type="match status" value="1"/>
</dbReference>
<proteinExistence type="predicted"/>
<dbReference type="GO" id="GO:0006402">
    <property type="term" value="P:mRNA catabolic process"/>
    <property type="evidence" value="ECO:0007669"/>
    <property type="project" value="TreeGrafter"/>
</dbReference>
<dbReference type="InterPro" id="IPR011067">
    <property type="entry name" value="Plasmid_toxin/cell-grow_inhib"/>
</dbReference>
<dbReference type="GO" id="GO:0016075">
    <property type="term" value="P:rRNA catabolic process"/>
    <property type="evidence" value="ECO:0007669"/>
    <property type="project" value="TreeGrafter"/>
</dbReference>
<dbReference type="Gene3D" id="2.30.30.110">
    <property type="match status" value="1"/>
</dbReference>
<reference evidence="1 2" key="1">
    <citation type="submission" date="2014-03" db="EMBL/GenBank/DDBJ databases">
        <title>Draft Genome of Photorhabdus temperata Meg1.</title>
        <authorList>
            <person name="Hurst S.G.IV."/>
            <person name="Morris K."/>
            <person name="Thomas K."/>
            <person name="Tisa L.S."/>
        </authorList>
    </citation>
    <scope>NUCLEOTIDE SEQUENCE [LARGE SCALE GENOMIC DNA]</scope>
    <source>
        <strain evidence="1 2">Meg1</strain>
    </source>
</reference>
<dbReference type="GO" id="GO:0004521">
    <property type="term" value="F:RNA endonuclease activity"/>
    <property type="evidence" value="ECO:0007669"/>
    <property type="project" value="TreeGrafter"/>
</dbReference>
<accession>A0A081S0L0</accession>
<dbReference type="PANTHER" id="PTHR33988">
    <property type="entry name" value="ENDORIBONUCLEASE MAZF-RELATED"/>
    <property type="match status" value="1"/>
</dbReference>
<comment type="caution">
    <text evidence="1">The sequence shown here is derived from an EMBL/GenBank/DDBJ whole genome shotgun (WGS) entry which is preliminary data.</text>
</comment>
<dbReference type="PANTHER" id="PTHR33988:SF2">
    <property type="entry name" value="ENDORIBONUCLEASE MAZF"/>
    <property type="match status" value="1"/>
</dbReference>
<dbReference type="InterPro" id="IPR003477">
    <property type="entry name" value="PemK-like"/>
</dbReference>
<dbReference type="Pfam" id="PF02452">
    <property type="entry name" value="PemK_toxin"/>
    <property type="match status" value="1"/>
</dbReference>
<evidence type="ECO:0000313" key="1">
    <source>
        <dbReference type="EMBL" id="KER04463.1"/>
    </source>
</evidence>
<dbReference type="RefSeq" id="WP_036837411.1">
    <property type="nucleotide sequence ID" value="NZ_CAWLUD010000008.1"/>
</dbReference>
<dbReference type="Proteomes" id="UP000028002">
    <property type="component" value="Unassembled WGS sequence"/>
</dbReference>
<sequence>MKRGDLITVALQGAYGKPRPALVIQSDNFDEHPSITVLPVTSTLIDAPLFRVTIKPFPETNLEKLSQVMIDKAMTLPKEKAGAVFGKLDYATMQQVDRCLALFLGIAK</sequence>
<dbReference type="EMBL" id="JGVH01000008">
    <property type="protein sequence ID" value="KER04463.1"/>
    <property type="molecule type" value="Genomic_DNA"/>
</dbReference>
<gene>
    <name evidence="1" type="ORF">MEG1DRAFT_00839</name>
</gene>